<evidence type="ECO:0000256" key="1">
    <source>
        <dbReference type="SAM" id="MobiDB-lite"/>
    </source>
</evidence>
<protein>
    <submittedName>
        <fullName evidence="4">Tail tape measure protein</fullName>
    </submittedName>
</protein>
<keyword evidence="2" id="KW-0812">Transmembrane</keyword>
<organism evidence="4 5">
    <name type="scientific">Escherichia coli</name>
    <dbReference type="NCBI Taxonomy" id="562"/>
    <lineage>
        <taxon>Bacteria</taxon>
        <taxon>Pseudomonadati</taxon>
        <taxon>Pseudomonadota</taxon>
        <taxon>Gammaproteobacteria</taxon>
        <taxon>Enterobacterales</taxon>
        <taxon>Enterobacteriaceae</taxon>
        <taxon>Escherichia</taxon>
    </lineage>
</organism>
<evidence type="ECO:0000256" key="2">
    <source>
        <dbReference type="SAM" id="Phobius"/>
    </source>
</evidence>
<feature type="region of interest" description="Disordered" evidence="1">
    <location>
        <begin position="210"/>
        <end position="237"/>
    </location>
</feature>
<reference evidence="4 5" key="1">
    <citation type="journal article" date="2018" name="MBio">
        <title>Genomic Analysis of Hospital Plumbing Reveals Diverse Reservoir of Bacterial Plasmids Conferring Carbapenem Resistance.</title>
        <authorList>
            <consortium name="NISC Comparative Sequencing Program"/>
            <person name="Weingarten R.A."/>
            <person name="Johnson R.C."/>
            <person name="Conlan S."/>
            <person name="Ramsburg A.M."/>
            <person name="Dekker J.P."/>
            <person name="Lau A.F."/>
            <person name="Khil P."/>
            <person name="Odom R.T."/>
            <person name="Deming C."/>
            <person name="Park M."/>
            <person name="Thomas P.J."/>
            <person name="Henderson D.K."/>
            <person name="Palmore T.N."/>
            <person name="Segre J.A."/>
            <person name="Frank K.M."/>
        </authorList>
    </citation>
    <scope>NUCLEOTIDE SEQUENCE [LARGE SCALE GENOMIC DNA]</scope>
    <source>
        <strain evidence="4 5">ECONIH4</strain>
    </source>
</reference>
<proteinExistence type="predicted"/>
<evidence type="ECO:0000313" key="5">
    <source>
        <dbReference type="Proteomes" id="UP000239554"/>
    </source>
</evidence>
<sequence length="702" mass="72248">MTDQSADLVTKIDVIPDLDGLNSFDAAIDRAISKVNQLDAAIKRVNNLKPASPYAPSGSSSAPTLATTAAVTAIAATGANLISRTPLAEAVRKEAQKVARAATQGMGNGVAGYLPSPHGRSFAGGGMALPGGRTSKLLALPAPGSADVSPAPTPKPVIQRVIQQIVPARGGSITAPPAAGGGGAGLPPRGGGLVDPHSPGGNPFARFDVSAGRFSGEPAPGEPAPNNGGGGGGEGAGGSGFGMETLIGGAGLTAGVIAFGRALADDLDAIQRQQAQIARLAQTTGDAKDAWFELNQAASEMRSDSGSFISTYTNMATATQKLGLSQEETIEATKGLVGALQLGGGSAEAVNAALYQMGQAFSADRFSGDEFRSFMEAIGTMAPEVAKAFGTDVKGLRKMSEDGKLTAETMIKAFQKMAVSNMDLLKKQGWTWGQTMTVMGNDWQVFLAKATIGGDWQKFTDWAANTLIPLVRRVESEVAEMWSSLADESKTAILIGILGAVGAAFTALAIPVMAAVWPFLAIGGAVWLVYEAFVEWKAWLSGEGGTIFDGLFGSFDEFERRYPNLIALLRTIVDLAGKAAAGIDNATKGKSGEGVISNAVANPGTTAFKAFMEATPVGPTLRVLRTLDDLFDLNPLPGLESTAGLISPERTGNQTITNSGNKTTHVYVNSAKEAAETVNNINDTGLLNNESGANIAESMGAN</sequence>
<keyword evidence="2" id="KW-0472">Membrane</keyword>
<feature type="transmembrane region" description="Helical" evidence="2">
    <location>
        <begin position="516"/>
        <end position="534"/>
    </location>
</feature>
<name>A0A7U5YWQ7_ECOLX</name>
<evidence type="ECO:0000259" key="3">
    <source>
        <dbReference type="Pfam" id="PF20155"/>
    </source>
</evidence>
<dbReference type="Proteomes" id="UP000239554">
    <property type="component" value="Chromosome"/>
</dbReference>
<accession>A0A7U5YWQ7</accession>
<dbReference type="EMBL" id="CP026399">
    <property type="protein sequence ID" value="AUY00995.1"/>
    <property type="molecule type" value="Genomic_DNA"/>
</dbReference>
<dbReference type="Pfam" id="PF20155">
    <property type="entry name" value="TMP_3"/>
    <property type="match status" value="1"/>
</dbReference>
<keyword evidence="2" id="KW-1133">Transmembrane helix</keyword>
<dbReference type="NCBIfam" id="TIGR02675">
    <property type="entry name" value="tape_meas_nterm"/>
    <property type="match status" value="1"/>
</dbReference>
<dbReference type="InterPro" id="IPR013491">
    <property type="entry name" value="Tape_meas_N"/>
</dbReference>
<feature type="domain" description="Tape measure protein N-terminal" evidence="3">
    <location>
        <begin position="267"/>
        <end position="449"/>
    </location>
</feature>
<dbReference type="RefSeq" id="WP_104457365.1">
    <property type="nucleotide sequence ID" value="NZ_CP026399.1"/>
</dbReference>
<dbReference type="AlphaFoldDB" id="A0A7U5YWQ7"/>
<gene>
    <name evidence="4" type="ORF">C3F40_03700</name>
</gene>
<evidence type="ECO:0000313" key="4">
    <source>
        <dbReference type="EMBL" id="AUY00995.1"/>
    </source>
</evidence>
<feature type="compositionally biased region" description="Gly residues" evidence="1">
    <location>
        <begin position="227"/>
        <end position="237"/>
    </location>
</feature>